<feature type="region of interest" description="Disordered" evidence="1">
    <location>
        <begin position="1"/>
        <end position="37"/>
    </location>
</feature>
<reference evidence="2" key="1">
    <citation type="submission" date="2023-03" db="EMBL/GenBank/DDBJ databases">
        <title>Massive genome expansion in bonnet fungi (Mycena s.s.) driven by repeated elements and novel gene families across ecological guilds.</title>
        <authorList>
            <consortium name="Lawrence Berkeley National Laboratory"/>
            <person name="Harder C.B."/>
            <person name="Miyauchi S."/>
            <person name="Viragh M."/>
            <person name="Kuo A."/>
            <person name="Thoen E."/>
            <person name="Andreopoulos B."/>
            <person name="Lu D."/>
            <person name="Skrede I."/>
            <person name="Drula E."/>
            <person name="Henrissat B."/>
            <person name="Morin E."/>
            <person name="Kohler A."/>
            <person name="Barry K."/>
            <person name="LaButti K."/>
            <person name="Morin E."/>
            <person name="Salamov A."/>
            <person name="Lipzen A."/>
            <person name="Mereny Z."/>
            <person name="Hegedus B."/>
            <person name="Baldrian P."/>
            <person name="Stursova M."/>
            <person name="Weitz H."/>
            <person name="Taylor A."/>
            <person name="Grigoriev I.V."/>
            <person name="Nagy L.G."/>
            <person name="Martin F."/>
            <person name="Kauserud H."/>
        </authorList>
    </citation>
    <scope>NUCLEOTIDE SEQUENCE</scope>
    <source>
        <strain evidence="2">9144</strain>
    </source>
</reference>
<name>A0AAD6YKL4_9AGAR</name>
<feature type="compositionally biased region" description="Polar residues" evidence="1">
    <location>
        <begin position="1"/>
        <end position="31"/>
    </location>
</feature>
<evidence type="ECO:0000256" key="1">
    <source>
        <dbReference type="SAM" id="MobiDB-lite"/>
    </source>
</evidence>
<gene>
    <name evidence="2" type="ORF">GGX14DRAFT_432336</name>
</gene>
<dbReference type="Proteomes" id="UP001219525">
    <property type="component" value="Unassembled WGS sequence"/>
</dbReference>
<protein>
    <submittedName>
        <fullName evidence="2">Uncharacterized protein</fullName>
    </submittedName>
</protein>
<sequence>MPPTRKITSPSRPGPQRTITLRQDSSTQTAYSGRRKHPPLRAIQTRSVSDRGRCPCTTCTWTRRTCIILRRDRSSRTQRSSVSRPEWEHHRHTRILTCSSNATHRPLACMTPSNSTTHCQRQRRLSSNKVQILRRLICKDSCFPRIPTYGAARSIVSSLTLKPRRTTTYTTARPRGLASRLQLRLQDHLRLRPPLSPPSRSYRSRRFAFTKKKRPVASIPDRPAV</sequence>
<proteinExistence type="predicted"/>
<comment type="caution">
    <text evidence="2">The sequence shown here is derived from an EMBL/GenBank/DDBJ whole genome shotgun (WGS) entry which is preliminary data.</text>
</comment>
<accession>A0AAD6YKL4</accession>
<keyword evidence="3" id="KW-1185">Reference proteome</keyword>
<evidence type="ECO:0000313" key="2">
    <source>
        <dbReference type="EMBL" id="KAJ7220875.1"/>
    </source>
</evidence>
<dbReference type="EMBL" id="JARJCW010000009">
    <property type="protein sequence ID" value="KAJ7220875.1"/>
    <property type="molecule type" value="Genomic_DNA"/>
</dbReference>
<dbReference type="AlphaFoldDB" id="A0AAD6YKL4"/>
<organism evidence="2 3">
    <name type="scientific">Mycena pura</name>
    <dbReference type="NCBI Taxonomy" id="153505"/>
    <lineage>
        <taxon>Eukaryota</taxon>
        <taxon>Fungi</taxon>
        <taxon>Dikarya</taxon>
        <taxon>Basidiomycota</taxon>
        <taxon>Agaricomycotina</taxon>
        <taxon>Agaricomycetes</taxon>
        <taxon>Agaricomycetidae</taxon>
        <taxon>Agaricales</taxon>
        <taxon>Marasmiineae</taxon>
        <taxon>Mycenaceae</taxon>
        <taxon>Mycena</taxon>
    </lineage>
</organism>
<evidence type="ECO:0000313" key="3">
    <source>
        <dbReference type="Proteomes" id="UP001219525"/>
    </source>
</evidence>